<proteinExistence type="predicted"/>
<accession>A0ABY8BYV5</accession>
<keyword evidence="3" id="KW-1185">Reference proteome</keyword>
<dbReference type="Proteomes" id="UP001214553">
    <property type="component" value="Chromosome"/>
</dbReference>
<name>A0ABY8BYV5_9MICO</name>
<dbReference type="EMBL" id="CP119108">
    <property type="protein sequence ID" value="WEG09110.1"/>
    <property type="molecule type" value="Genomic_DNA"/>
</dbReference>
<evidence type="ECO:0000256" key="1">
    <source>
        <dbReference type="SAM" id="MobiDB-lite"/>
    </source>
</evidence>
<feature type="region of interest" description="Disordered" evidence="1">
    <location>
        <begin position="1"/>
        <end position="28"/>
    </location>
</feature>
<gene>
    <name evidence="2" type="ORF">PU630_00680</name>
</gene>
<reference evidence="2 3" key="1">
    <citation type="submission" date="2023-03" db="EMBL/GenBank/DDBJ databases">
        <title>Genome sequence of Microbacterium sp. KACC 23027.</title>
        <authorList>
            <person name="Kim S."/>
            <person name="Heo J."/>
            <person name="Kwon S.-W."/>
        </authorList>
    </citation>
    <scope>NUCLEOTIDE SEQUENCE [LARGE SCALE GENOMIC DNA]</scope>
    <source>
        <strain evidence="2 3">KACC 23027</strain>
    </source>
</reference>
<evidence type="ECO:0000313" key="2">
    <source>
        <dbReference type="EMBL" id="WEG09110.1"/>
    </source>
</evidence>
<protein>
    <submittedName>
        <fullName evidence="2">Uncharacterized protein</fullName>
    </submittedName>
</protein>
<evidence type="ECO:0000313" key="3">
    <source>
        <dbReference type="Proteomes" id="UP001214553"/>
    </source>
</evidence>
<dbReference type="RefSeq" id="WP_275278434.1">
    <property type="nucleotide sequence ID" value="NZ_CP119108.1"/>
</dbReference>
<organism evidence="2 3">
    <name type="scientific">Microbacterium horticulturae</name>
    <dbReference type="NCBI Taxonomy" id="3028316"/>
    <lineage>
        <taxon>Bacteria</taxon>
        <taxon>Bacillati</taxon>
        <taxon>Actinomycetota</taxon>
        <taxon>Actinomycetes</taxon>
        <taxon>Micrococcales</taxon>
        <taxon>Microbacteriaceae</taxon>
        <taxon>Microbacterium</taxon>
    </lineage>
</organism>
<sequence length="108" mass="12116">MRRHHPEQPSSLRGRAVDDAEVTSPLPLRPTDAQLLIRRVGGGGDRRPLYEVASFPHGRAEAPAFDTVSPHPLSELPFRIHPTDQADIMNVTDRAADERDSRFVAWWA</sequence>